<accession>A0ABP2N9H9</accession>
<name>A0ABP2N9H9_9FLAO</name>
<dbReference type="PANTHER" id="PTHR33217:SF8">
    <property type="entry name" value="MUTATOR FAMILY TRANSPOSASE"/>
    <property type="match status" value="1"/>
</dbReference>
<keyword evidence="6" id="KW-0814">Transposable element</keyword>
<dbReference type="Proteomes" id="UP000005402">
    <property type="component" value="Unassembled WGS sequence"/>
</dbReference>
<comment type="caution">
    <text evidence="7">The sequence shown here is derived from an EMBL/GenBank/DDBJ whole genome shotgun (WGS) entry which is preliminary data.</text>
</comment>
<comment type="similarity">
    <text evidence="2 6">Belongs to the transposase mutator family.</text>
</comment>
<keyword evidence="3 6" id="KW-0815">Transposition</keyword>
<dbReference type="EMBL" id="AGEC02000007">
    <property type="protein sequence ID" value="EHO11890.1"/>
    <property type="molecule type" value="Genomic_DNA"/>
</dbReference>
<sequence length="412" mass="47172">MYISKMSTEKKEFDFESFKEQAMADIYQGKKMGGPDGVFGPLLKHFLETMLESELENHLEEEKAKGIANRRNGKTTKTVRSMQSGSIELESNRDRNGTFEPKVLPKRQLIITDQLEDNVISLYAKGSSTRDIAGYIMEMYGMDISATEISRITDKVIPAMKEWRDRPLEAIYPFVFLDCMFYKVKEQGSVTSKAVYNILGVNQEGKKELIGIYLGDTEGSKFWLSVLTNLKARGVQDIIVACVDGLKGFPEAIQAVFPKTQVQLCIVHQIRTSLRFVPHKDKKAVAADLKPIYTAVSEEQGYERLLQFEEKWAKNYPLAAKGWLDNWEHLSTYFDFDPHIRKAIYTTNAIEAMHRQVRKVTKTKGAFTTEQSLLKLMFLAITEVSKKWTMPIHNWGLTMSQLYIKFGDRLQP</sequence>
<comment type="function">
    <text evidence="1 6">Required for the transposition of the insertion element.</text>
</comment>
<dbReference type="PROSITE" id="PS01007">
    <property type="entry name" value="TRANSPOSASE_MUTATOR"/>
    <property type="match status" value="1"/>
</dbReference>
<dbReference type="EMBL" id="AGEC02000012">
    <property type="protein sequence ID" value="EHO08386.1"/>
    <property type="molecule type" value="Genomic_DNA"/>
</dbReference>
<evidence type="ECO:0000256" key="5">
    <source>
        <dbReference type="ARBA" id="ARBA00023172"/>
    </source>
</evidence>
<evidence type="ECO:0000256" key="1">
    <source>
        <dbReference type="ARBA" id="ARBA00002190"/>
    </source>
</evidence>
<evidence type="ECO:0000313" key="9">
    <source>
        <dbReference type="Proteomes" id="UP000005402"/>
    </source>
</evidence>
<keyword evidence="5 6" id="KW-0233">DNA recombination</keyword>
<reference evidence="7 9" key="1">
    <citation type="submission" date="2012-07" db="EMBL/GenBank/DDBJ databases">
        <title>The Genome Sequence of Myroides odoratimimus CCUG 10230.</title>
        <authorList>
            <consortium name="The Broad Institute Genome Sequencing Platform"/>
            <person name="Earl A."/>
            <person name="Ward D."/>
            <person name="Feldgarden M."/>
            <person name="Gevers D."/>
            <person name="Huys G."/>
            <person name="Walker B."/>
            <person name="Young S.K."/>
            <person name="Zeng Q."/>
            <person name="Gargeya S."/>
            <person name="Fitzgerald M."/>
            <person name="Haas B."/>
            <person name="Abouelleil A."/>
            <person name="Alvarado L."/>
            <person name="Arachchi H.M."/>
            <person name="Berlin A.M."/>
            <person name="Chapman S.B."/>
            <person name="Goldberg J."/>
            <person name="Griggs A."/>
            <person name="Gujja S."/>
            <person name="Hansen M."/>
            <person name="Howarth C."/>
            <person name="Imamovic A."/>
            <person name="Larimer J."/>
            <person name="McCowen C."/>
            <person name="Montmayeur A."/>
            <person name="Murphy C."/>
            <person name="Neiman D."/>
            <person name="Pearson M."/>
            <person name="Priest M."/>
            <person name="Roberts A."/>
            <person name="Saif S."/>
            <person name="Shea T."/>
            <person name="Sisk P."/>
            <person name="Sykes S."/>
            <person name="Wortman J."/>
            <person name="Nusbaum C."/>
            <person name="Birren B."/>
        </authorList>
    </citation>
    <scope>NUCLEOTIDE SEQUENCE [LARGE SCALE GENOMIC DNA]</scope>
    <source>
        <strain evidence="7 9">CCUG 10230</strain>
    </source>
</reference>
<protein>
    <recommendedName>
        <fullName evidence="6">Mutator family transposase</fullName>
    </recommendedName>
</protein>
<evidence type="ECO:0000256" key="6">
    <source>
        <dbReference type="RuleBase" id="RU365089"/>
    </source>
</evidence>
<evidence type="ECO:0000313" key="8">
    <source>
        <dbReference type="EMBL" id="EHO11890.1"/>
    </source>
</evidence>
<evidence type="ECO:0000256" key="4">
    <source>
        <dbReference type="ARBA" id="ARBA00023125"/>
    </source>
</evidence>
<evidence type="ECO:0000256" key="2">
    <source>
        <dbReference type="ARBA" id="ARBA00010961"/>
    </source>
</evidence>
<dbReference type="InterPro" id="IPR001207">
    <property type="entry name" value="Transposase_mutator"/>
</dbReference>
<proteinExistence type="inferred from homology"/>
<keyword evidence="4 6" id="KW-0238">DNA-binding</keyword>
<dbReference type="Pfam" id="PF00872">
    <property type="entry name" value="Transposase_mut"/>
    <property type="match status" value="1"/>
</dbReference>
<gene>
    <name evidence="8" type="ORF">HMPREF9712_00137</name>
    <name evidence="7" type="ORF">HMPREF9712_02048</name>
</gene>
<dbReference type="NCBIfam" id="NF033543">
    <property type="entry name" value="transpos_IS256"/>
    <property type="match status" value="1"/>
</dbReference>
<evidence type="ECO:0000256" key="3">
    <source>
        <dbReference type="ARBA" id="ARBA00022578"/>
    </source>
</evidence>
<keyword evidence="9" id="KW-1185">Reference proteome</keyword>
<dbReference type="PANTHER" id="PTHR33217">
    <property type="entry name" value="TRANSPOSASE FOR INSERTION SEQUENCE ELEMENT IS1081"/>
    <property type="match status" value="1"/>
</dbReference>
<organism evidence="7 9">
    <name type="scientific">Myroides odoratimimus CCUG 10230</name>
    <dbReference type="NCBI Taxonomy" id="883150"/>
    <lineage>
        <taxon>Bacteria</taxon>
        <taxon>Pseudomonadati</taxon>
        <taxon>Bacteroidota</taxon>
        <taxon>Flavobacteriia</taxon>
        <taxon>Flavobacteriales</taxon>
        <taxon>Flavobacteriaceae</taxon>
        <taxon>Myroides</taxon>
    </lineage>
</organism>
<evidence type="ECO:0000313" key="7">
    <source>
        <dbReference type="EMBL" id="EHO08386.1"/>
    </source>
</evidence>